<evidence type="ECO:0000313" key="1">
    <source>
        <dbReference type="EMBL" id="KAJ9090106.1"/>
    </source>
</evidence>
<dbReference type="EMBL" id="QTSX02000017">
    <property type="protein sequence ID" value="KAJ9090106.1"/>
    <property type="molecule type" value="Genomic_DNA"/>
</dbReference>
<protein>
    <submittedName>
        <fullName evidence="1">Uncharacterized protein</fullName>
    </submittedName>
</protein>
<sequence length="144" mass="16217">MAEKAKPRGQSPKVAKTTHETVVEEHPTTMEEGPTVAPAPQMQPKWKYTAELIPEDEESTQTNQSMETNKSQPHKTPTNQNMAPRKDQSESDITSEEESSGDHRRANSASPNREGERQTRQQQTSHITRDILLTRGISEADLQR</sequence>
<reference evidence="1" key="1">
    <citation type="submission" date="2022-04" db="EMBL/GenBank/DDBJ databases">
        <title>Genome of the entomopathogenic fungus Entomophthora muscae.</title>
        <authorList>
            <person name="Elya C."/>
            <person name="Lovett B.R."/>
            <person name="Lee E."/>
            <person name="Macias A.M."/>
            <person name="Hajek A.E."/>
            <person name="De Bivort B.L."/>
            <person name="Kasson M.T."/>
            <person name="De Fine Licht H.H."/>
            <person name="Stajich J.E."/>
        </authorList>
    </citation>
    <scope>NUCLEOTIDE SEQUENCE</scope>
    <source>
        <strain evidence="1">Berkeley</strain>
    </source>
</reference>
<organism evidence="1 2">
    <name type="scientific">Entomophthora muscae</name>
    <dbReference type="NCBI Taxonomy" id="34485"/>
    <lineage>
        <taxon>Eukaryota</taxon>
        <taxon>Fungi</taxon>
        <taxon>Fungi incertae sedis</taxon>
        <taxon>Zoopagomycota</taxon>
        <taxon>Entomophthoromycotina</taxon>
        <taxon>Entomophthoromycetes</taxon>
        <taxon>Entomophthorales</taxon>
        <taxon>Entomophthoraceae</taxon>
        <taxon>Entomophthora</taxon>
    </lineage>
</organism>
<evidence type="ECO:0000313" key="2">
    <source>
        <dbReference type="Proteomes" id="UP001165960"/>
    </source>
</evidence>
<comment type="caution">
    <text evidence="1">The sequence shown here is derived from an EMBL/GenBank/DDBJ whole genome shotgun (WGS) entry which is preliminary data.</text>
</comment>
<gene>
    <name evidence="1" type="ORF">DSO57_1006175</name>
</gene>
<keyword evidence="2" id="KW-1185">Reference proteome</keyword>
<name>A0ACC2UU23_9FUNG</name>
<proteinExistence type="predicted"/>
<accession>A0ACC2UU23</accession>
<dbReference type="Proteomes" id="UP001165960">
    <property type="component" value="Unassembled WGS sequence"/>
</dbReference>